<evidence type="ECO:0000256" key="2">
    <source>
        <dbReference type="SAM" id="SignalP"/>
    </source>
</evidence>
<feature type="transmembrane region" description="Helical" evidence="1">
    <location>
        <begin position="220"/>
        <end position="242"/>
    </location>
</feature>
<dbReference type="Proteomes" id="UP000198417">
    <property type="component" value="Unassembled WGS sequence"/>
</dbReference>
<proteinExistence type="predicted"/>
<sequence length="396" mass="41244">MEFKGILLASLLATLASHGFADTSDRMIGGDILRAGDSSAPLQATRDVLATGATVTLDGTVAQDAHAAGFVVDVDAATGGDLYAVGFSVGLRGAVGGDLTASGFSVRTSTGASVGGNARLAGGRVTIDGPVQGALAAAGGSVTLNSDVSGDVMLAGETLKFGPDARIGGTLSYSAPTRIDIPERVIPADRVTFEPYERREVIRDARDTWENWEYPVLPTFLTVLSGFLITLGFFIVIGALFLTLAPAQVRHLRHSIEARPGMALLSGVIGLSILFGLVPISAMAVVGIPLIPIVLLATVAVWTLGYILGAYVLAMRSLRAFGAAEDPQIWMRLLALVIGVTIVTLLNFIPVLGWMANFALVLLGIGGMTTALFERLVGNAGPTLDAEMRPMERDPD</sequence>
<keyword evidence="1" id="KW-0472">Membrane</keyword>
<dbReference type="InterPro" id="IPR058486">
    <property type="entry name" value="DUF8173"/>
</dbReference>
<evidence type="ECO:0000313" key="4">
    <source>
        <dbReference type="EMBL" id="SNR84974.1"/>
    </source>
</evidence>
<feature type="transmembrane region" description="Helical" evidence="1">
    <location>
        <begin position="263"/>
        <end position="284"/>
    </location>
</feature>
<feature type="transmembrane region" description="Helical" evidence="1">
    <location>
        <begin position="329"/>
        <end position="349"/>
    </location>
</feature>
<evidence type="ECO:0000256" key="1">
    <source>
        <dbReference type="SAM" id="Phobius"/>
    </source>
</evidence>
<accession>A0A238ZQI1</accession>
<dbReference type="OrthoDB" id="7948603at2"/>
<dbReference type="RefSeq" id="WP_089273917.1">
    <property type="nucleotide sequence ID" value="NZ_FZNN01000036.1"/>
</dbReference>
<dbReference type="AlphaFoldDB" id="A0A238ZQI1"/>
<organism evidence="4 5">
    <name type="scientific">Puniceibacterium sediminis</name>
    <dbReference type="NCBI Taxonomy" id="1608407"/>
    <lineage>
        <taxon>Bacteria</taxon>
        <taxon>Pseudomonadati</taxon>
        <taxon>Pseudomonadota</taxon>
        <taxon>Alphaproteobacteria</taxon>
        <taxon>Rhodobacterales</taxon>
        <taxon>Paracoccaceae</taxon>
        <taxon>Puniceibacterium</taxon>
    </lineage>
</organism>
<keyword evidence="2" id="KW-0732">Signal</keyword>
<protein>
    <recommendedName>
        <fullName evidence="3">DUF8173 domain-containing protein</fullName>
    </recommendedName>
</protein>
<gene>
    <name evidence="4" type="ORF">SAMN06265370_13611</name>
</gene>
<keyword evidence="1" id="KW-0812">Transmembrane</keyword>
<keyword evidence="1" id="KW-1133">Transmembrane helix</keyword>
<evidence type="ECO:0000313" key="5">
    <source>
        <dbReference type="Proteomes" id="UP000198417"/>
    </source>
</evidence>
<reference evidence="4 5" key="1">
    <citation type="submission" date="2017-06" db="EMBL/GenBank/DDBJ databases">
        <authorList>
            <person name="Kim H.J."/>
            <person name="Triplett B.A."/>
        </authorList>
    </citation>
    <scope>NUCLEOTIDE SEQUENCE [LARGE SCALE GENOMIC DNA]</scope>
    <source>
        <strain evidence="4 5">DSM 29052</strain>
    </source>
</reference>
<name>A0A238ZQI1_9RHOB</name>
<feature type="chain" id="PRO_5012285933" description="DUF8173 domain-containing protein" evidence="2">
    <location>
        <begin position="22"/>
        <end position="396"/>
    </location>
</feature>
<dbReference type="EMBL" id="FZNN01000036">
    <property type="protein sequence ID" value="SNR84974.1"/>
    <property type="molecule type" value="Genomic_DNA"/>
</dbReference>
<feature type="transmembrane region" description="Helical" evidence="1">
    <location>
        <begin position="290"/>
        <end position="313"/>
    </location>
</feature>
<dbReference type="Pfam" id="PF26514">
    <property type="entry name" value="DUF8173"/>
    <property type="match status" value="1"/>
</dbReference>
<feature type="signal peptide" evidence="2">
    <location>
        <begin position="1"/>
        <end position="21"/>
    </location>
</feature>
<feature type="domain" description="DUF8173" evidence="3">
    <location>
        <begin position="226"/>
        <end position="371"/>
    </location>
</feature>
<evidence type="ECO:0000259" key="3">
    <source>
        <dbReference type="Pfam" id="PF26514"/>
    </source>
</evidence>
<keyword evidence="5" id="KW-1185">Reference proteome</keyword>